<keyword evidence="1" id="KW-0732">Signal</keyword>
<organism evidence="3 4">
    <name type="scientific">Shewanella hanedai</name>
    <name type="common">Alteromonas hanedai</name>
    <dbReference type="NCBI Taxonomy" id="25"/>
    <lineage>
        <taxon>Bacteria</taxon>
        <taxon>Pseudomonadati</taxon>
        <taxon>Pseudomonadota</taxon>
        <taxon>Gammaproteobacteria</taxon>
        <taxon>Alteromonadales</taxon>
        <taxon>Shewanellaceae</taxon>
        <taxon>Shewanella</taxon>
    </lineage>
</organism>
<accession>A0A553JU20</accession>
<evidence type="ECO:0000313" key="3">
    <source>
        <dbReference type="EMBL" id="TRY15952.1"/>
    </source>
</evidence>
<feature type="domain" description="DUF6265" evidence="2">
    <location>
        <begin position="28"/>
        <end position="134"/>
    </location>
</feature>
<reference evidence="4" key="1">
    <citation type="submission" date="2019-07" db="EMBL/GenBank/DDBJ databases">
        <title>Shewanella sp. YLB-08 draft genomic sequence.</title>
        <authorList>
            <person name="Yu L."/>
        </authorList>
    </citation>
    <scope>NUCLEOTIDE SEQUENCE [LARGE SCALE GENOMIC DNA]</scope>
    <source>
        <strain evidence="4">JCM 20706</strain>
    </source>
</reference>
<proteinExistence type="predicted"/>
<dbReference type="RefSeq" id="WP_143563047.1">
    <property type="nucleotide sequence ID" value="NZ_BMPL01000002.1"/>
</dbReference>
<dbReference type="InterPro" id="IPR046232">
    <property type="entry name" value="DUF6265"/>
</dbReference>
<dbReference type="OrthoDB" id="5382295at2"/>
<evidence type="ECO:0000259" key="2">
    <source>
        <dbReference type="Pfam" id="PF19780"/>
    </source>
</evidence>
<keyword evidence="4" id="KW-1185">Reference proteome</keyword>
<dbReference type="Proteomes" id="UP000318126">
    <property type="component" value="Unassembled WGS sequence"/>
</dbReference>
<feature type="signal peptide" evidence="1">
    <location>
        <begin position="1"/>
        <end position="18"/>
    </location>
</feature>
<name>A0A553JU20_SHEHA</name>
<comment type="caution">
    <text evidence="3">The sequence shown here is derived from an EMBL/GenBank/DDBJ whole genome shotgun (WGS) entry which is preliminary data.</text>
</comment>
<evidence type="ECO:0000256" key="1">
    <source>
        <dbReference type="SAM" id="SignalP"/>
    </source>
</evidence>
<dbReference type="EMBL" id="VKGK01000002">
    <property type="protein sequence ID" value="TRY15952.1"/>
    <property type="molecule type" value="Genomic_DNA"/>
</dbReference>
<dbReference type="Pfam" id="PF19780">
    <property type="entry name" value="DUF6265"/>
    <property type="match status" value="1"/>
</dbReference>
<evidence type="ECO:0000313" key="4">
    <source>
        <dbReference type="Proteomes" id="UP000318126"/>
    </source>
</evidence>
<sequence>MKSLLIFTLLFIPFLSSANTCHSLKDVAWVLGAWESTNQGSVITESWGKVSEITFDGEGATYSEGKLKATESLRMVEMSQSVFYLAKVSHNPLPVAFKLIKCADGNAIFENLNHDFPKRIEYKSTEANSMMVIVSDAKEKGFTVDFIRSNAK</sequence>
<feature type="chain" id="PRO_5022245168" description="DUF6265 domain-containing protein" evidence="1">
    <location>
        <begin position="19"/>
        <end position="152"/>
    </location>
</feature>
<dbReference type="AlphaFoldDB" id="A0A553JU20"/>
<protein>
    <recommendedName>
        <fullName evidence="2">DUF6265 domain-containing protein</fullName>
    </recommendedName>
</protein>
<gene>
    <name evidence="3" type="ORF">FN961_02965</name>
</gene>